<feature type="compositionally biased region" description="Basic and acidic residues" evidence="1">
    <location>
        <begin position="402"/>
        <end position="418"/>
    </location>
</feature>
<dbReference type="Proteomes" id="UP001595945">
    <property type="component" value="Unassembled WGS sequence"/>
</dbReference>
<feature type="region of interest" description="Disordered" evidence="1">
    <location>
        <begin position="234"/>
        <end position="590"/>
    </location>
</feature>
<feature type="compositionally biased region" description="Acidic residues" evidence="1">
    <location>
        <begin position="235"/>
        <end position="273"/>
    </location>
</feature>
<gene>
    <name evidence="3" type="primary">minD</name>
    <name evidence="3" type="ORF">ACFO9K_11955</name>
</gene>
<sequence length="590" mass="60823">MSGTVYAIASGKGGVGKTTTAINLGAMLADRDHSVVVVDTDLGMANLADFLDFEIETPTLHEVLAGEAAFEDAIYRAPGDIDVLPSATDIEAFVKSDPANLEAVVADLREKYDYVLLDTGAGVSYDTLVPLALADAVLLVATPDVASVRDTAKTGELAERVESEVRGAVLTQRSSDILNADDVEETLGTDVLAVVPQDEAVPMGIDAGRPLAAFAPNAPAGQAYRELAAVLTGDADPDPELDLADDTDGEDDPESADEDGASEPTDSDDELDADPFTGAELAGNVRDAIGEGDGTEQLLGGELANAADEIREQTKAGAATSPDSETERGTGIDAGDSVDEDASAERRDRTNEDGIASEENDDNAGEDDSAGEDGGAGEGGNRGEDVNGDEDESASFGTSEARSVDDLIDEHISDERLADSNSRGGDDDPLAQMGGDSSSGGESDTDFLDEDDDPLAAGESDAAEDGERDPFADEDDPLAAGSSADRAESPTAADATEPESSESQGAPATPENSDEPNPDLGGSDDPTADAVPFEENEHTAPDDRRGERDASESPQGDGESDERVPKGDSSEDDESKESDGVLGRLGSLFK</sequence>
<keyword evidence="3" id="KW-0131">Cell cycle</keyword>
<organism evidence="3 4">
    <name type="scientific">Halorussus aquaticus</name>
    <dbReference type="NCBI Taxonomy" id="2953748"/>
    <lineage>
        <taxon>Archaea</taxon>
        <taxon>Methanobacteriati</taxon>
        <taxon>Methanobacteriota</taxon>
        <taxon>Stenosarchaea group</taxon>
        <taxon>Halobacteria</taxon>
        <taxon>Halobacteriales</taxon>
        <taxon>Haladaptataceae</taxon>
        <taxon>Halorussus</taxon>
    </lineage>
</organism>
<reference evidence="3 4" key="1">
    <citation type="journal article" date="2019" name="Int. J. Syst. Evol. Microbiol.">
        <title>The Global Catalogue of Microorganisms (GCM) 10K type strain sequencing project: providing services to taxonomists for standard genome sequencing and annotation.</title>
        <authorList>
            <consortium name="The Broad Institute Genomics Platform"/>
            <consortium name="The Broad Institute Genome Sequencing Center for Infectious Disease"/>
            <person name="Wu L."/>
            <person name="Ma J."/>
        </authorList>
    </citation>
    <scope>NUCLEOTIDE SEQUENCE [LARGE SCALE GENOMIC DNA]</scope>
    <source>
        <strain evidence="3 4">XZYJ18</strain>
    </source>
</reference>
<dbReference type="PANTHER" id="PTHR43384:SF10">
    <property type="entry name" value="ATPASE INVOLVED IN CHROMOSOME PARTITIONING, PARA_MIND FAMILY"/>
    <property type="match status" value="1"/>
</dbReference>
<keyword evidence="3" id="KW-0132">Cell division</keyword>
<feature type="compositionally biased region" description="Acidic residues" evidence="1">
    <location>
        <begin position="443"/>
        <end position="454"/>
    </location>
</feature>
<comment type="caution">
    <text evidence="3">The sequence shown here is derived from an EMBL/GenBank/DDBJ whole genome shotgun (WGS) entry which is preliminary data.</text>
</comment>
<evidence type="ECO:0000259" key="2">
    <source>
        <dbReference type="Pfam" id="PF13614"/>
    </source>
</evidence>
<protein>
    <submittedName>
        <fullName evidence="3">Cell division ATPase MinD</fullName>
    </submittedName>
</protein>
<feature type="compositionally biased region" description="Acidic residues" evidence="1">
    <location>
        <begin position="355"/>
        <end position="371"/>
    </location>
</feature>
<evidence type="ECO:0000256" key="1">
    <source>
        <dbReference type="SAM" id="MobiDB-lite"/>
    </source>
</evidence>
<dbReference type="SUPFAM" id="SSF52540">
    <property type="entry name" value="P-loop containing nucleoside triphosphate hydrolases"/>
    <property type="match status" value="1"/>
</dbReference>
<dbReference type="EMBL" id="JBHSHT010000001">
    <property type="protein sequence ID" value="MFC4824972.1"/>
    <property type="molecule type" value="Genomic_DNA"/>
</dbReference>
<dbReference type="Pfam" id="PF13614">
    <property type="entry name" value="AAA_31"/>
    <property type="match status" value="1"/>
</dbReference>
<evidence type="ECO:0000313" key="4">
    <source>
        <dbReference type="Proteomes" id="UP001595945"/>
    </source>
</evidence>
<name>A0ABD5Q2K3_9EURY</name>
<keyword evidence="4" id="KW-1185">Reference proteome</keyword>
<dbReference type="RefSeq" id="WP_254269320.1">
    <property type="nucleotide sequence ID" value="NZ_CP100400.1"/>
</dbReference>
<feature type="domain" description="AAA" evidence="2">
    <location>
        <begin position="5"/>
        <end position="148"/>
    </location>
</feature>
<dbReference type="InterPro" id="IPR027417">
    <property type="entry name" value="P-loop_NTPase"/>
</dbReference>
<dbReference type="PANTHER" id="PTHR43384">
    <property type="entry name" value="SEPTUM SITE-DETERMINING PROTEIN MIND HOMOLOG, CHLOROPLASTIC-RELATED"/>
    <property type="match status" value="1"/>
</dbReference>
<feature type="compositionally biased region" description="Acidic residues" evidence="1">
    <location>
        <begin position="461"/>
        <end position="477"/>
    </location>
</feature>
<dbReference type="InterPro" id="IPR050625">
    <property type="entry name" value="ParA/MinD_ATPase"/>
</dbReference>
<accession>A0ABD5Q2K3</accession>
<feature type="compositionally biased region" description="Basic and acidic residues" evidence="1">
    <location>
        <begin position="343"/>
        <end position="352"/>
    </location>
</feature>
<feature type="compositionally biased region" description="Basic and acidic residues" evidence="1">
    <location>
        <begin position="535"/>
        <end position="551"/>
    </location>
</feature>
<dbReference type="InterPro" id="IPR025669">
    <property type="entry name" value="AAA_dom"/>
</dbReference>
<proteinExistence type="predicted"/>
<dbReference type="NCBIfam" id="TIGR01969">
    <property type="entry name" value="minD_arch"/>
    <property type="match status" value="1"/>
</dbReference>
<dbReference type="InterPro" id="IPR010224">
    <property type="entry name" value="MinD_archaea"/>
</dbReference>
<dbReference type="GO" id="GO:0051301">
    <property type="term" value="P:cell division"/>
    <property type="evidence" value="ECO:0007669"/>
    <property type="project" value="UniProtKB-KW"/>
</dbReference>
<dbReference type="GeneID" id="73044325"/>
<evidence type="ECO:0000313" key="3">
    <source>
        <dbReference type="EMBL" id="MFC4824972.1"/>
    </source>
</evidence>
<dbReference type="AlphaFoldDB" id="A0ABD5Q2K3"/>
<dbReference type="Gene3D" id="3.40.50.300">
    <property type="entry name" value="P-loop containing nucleotide triphosphate hydrolases"/>
    <property type="match status" value="1"/>
</dbReference>